<sequence>MSEGANKQKIFISLDGGGTRGLMTIQILSHLEKELGRNIGDLCDIIAGTSAGGIISFCKMNGIDNELINELYKCVGKKVTKFNCSNFTESQSIANTNLLIEELSKLFSGNIKDFAKHRKGFVLTCLSPTLLPIDYRAYMISNYDNDNRFYMEPKKMLDISVVDSIRATSGIPLLFNVPRYQGKNFLDGGYLNNNPTPILYQEAISLFGGENSKDFIFISIGTGRKPTTNFSSKLIAGAKLPFKYSNTIVNNLTGIELDSPIHRIVNFMTSSGEESHLQFKNAHPDLSYFRFDTYIDKDIAVNDASDETIEYMKKSTNDYLNSDECKKLISDLKKLIILKKKKKKKKKNVF</sequence>
<reference evidence="4 5" key="1">
    <citation type="journal article" date="2005" name="Nature">
        <title>The genome of the social amoeba Dictyostelium discoideum.</title>
        <authorList>
            <consortium name="The Dictyostelium discoideum Sequencing Consortium"/>
            <person name="Eichinger L."/>
            <person name="Pachebat J.A."/>
            <person name="Glockner G."/>
            <person name="Rajandream M.A."/>
            <person name="Sucgang R."/>
            <person name="Berriman M."/>
            <person name="Song J."/>
            <person name="Olsen R."/>
            <person name="Szafranski K."/>
            <person name="Xu Q."/>
            <person name="Tunggal B."/>
            <person name="Kummerfeld S."/>
            <person name="Madera M."/>
            <person name="Konfortov B.A."/>
            <person name="Rivero F."/>
            <person name="Bankier A.T."/>
            <person name="Lehmann R."/>
            <person name="Hamlin N."/>
            <person name="Davies R."/>
            <person name="Gaudet P."/>
            <person name="Fey P."/>
            <person name="Pilcher K."/>
            <person name="Chen G."/>
            <person name="Saunders D."/>
            <person name="Sodergren E."/>
            <person name="Davis P."/>
            <person name="Kerhornou A."/>
            <person name="Nie X."/>
            <person name="Hall N."/>
            <person name="Anjard C."/>
            <person name="Hemphill L."/>
            <person name="Bason N."/>
            <person name="Farbrother P."/>
            <person name="Desany B."/>
            <person name="Just E."/>
            <person name="Morio T."/>
            <person name="Rost R."/>
            <person name="Churcher C."/>
            <person name="Cooper J."/>
            <person name="Haydock S."/>
            <person name="van Driessche N."/>
            <person name="Cronin A."/>
            <person name="Goodhead I."/>
            <person name="Muzny D."/>
            <person name="Mourier T."/>
            <person name="Pain A."/>
            <person name="Lu M."/>
            <person name="Harper D."/>
            <person name="Lindsay R."/>
            <person name="Hauser H."/>
            <person name="James K."/>
            <person name="Quiles M."/>
            <person name="Madan Babu M."/>
            <person name="Saito T."/>
            <person name="Buchrieser C."/>
            <person name="Wardroper A."/>
            <person name="Felder M."/>
            <person name="Thangavelu M."/>
            <person name="Johnson D."/>
            <person name="Knights A."/>
            <person name="Loulseged H."/>
            <person name="Mungall K."/>
            <person name="Oliver K."/>
            <person name="Price C."/>
            <person name="Quail M.A."/>
            <person name="Urushihara H."/>
            <person name="Hernandez J."/>
            <person name="Rabbinowitsch E."/>
            <person name="Steffen D."/>
            <person name="Sanders M."/>
            <person name="Ma J."/>
            <person name="Kohara Y."/>
            <person name="Sharp S."/>
            <person name="Simmonds M."/>
            <person name="Spiegler S."/>
            <person name="Tivey A."/>
            <person name="Sugano S."/>
            <person name="White B."/>
            <person name="Walker D."/>
            <person name="Woodward J."/>
            <person name="Winckler T."/>
            <person name="Tanaka Y."/>
            <person name="Shaulsky G."/>
            <person name="Schleicher M."/>
            <person name="Weinstock G."/>
            <person name="Rosenthal A."/>
            <person name="Cox E.C."/>
            <person name="Chisholm R.L."/>
            <person name="Gibbs R."/>
            <person name="Loomis W.F."/>
            <person name="Platzer M."/>
            <person name="Kay R.R."/>
            <person name="Williams J."/>
            <person name="Dear P.H."/>
            <person name="Noegel A.A."/>
            <person name="Barrell B."/>
            <person name="Kuspa A."/>
        </authorList>
    </citation>
    <scope>NUCLEOTIDE SEQUENCE [LARGE SCALE GENOMIC DNA]</scope>
    <source>
        <strain evidence="4 5">AX4</strain>
    </source>
</reference>
<dbReference type="Gene3D" id="3.40.1090.10">
    <property type="entry name" value="Cytosolic phospholipase A2 catalytic domain"/>
    <property type="match status" value="1"/>
</dbReference>
<keyword evidence="2" id="KW-0378">Hydrolase</keyword>
<evidence type="ECO:0000256" key="2">
    <source>
        <dbReference type="PROSITE-ProRule" id="PRU01161"/>
    </source>
</evidence>
<dbReference type="VEuPathDB" id="AmoebaDB:DDB_G0292110"/>
<keyword evidence="5" id="KW-1185">Reference proteome</keyword>
<keyword evidence="2" id="KW-0442">Lipid degradation</keyword>
<feature type="short sequence motif" description="GXGXXG" evidence="2">
    <location>
        <begin position="16"/>
        <end position="21"/>
    </location>
</feature>
<dbReference type="PROSITE" id="PS51635">
    <property type="entry name" value="PNPLA"/>
    <property type="match status" value="1"/>
</dbReference>
<feature type="active site" description="Nucleophile" evidence="2">
    <location>
        <position position="50"/>
    </location>
</feature>
<dbReference type="CDD" id="cd07199">
    <property type="entry name" value="Pat17_PNPLA8_PNPLA9_like"/>
    <property type="match status" value="1"/>
</dbReference>
<feature type="short sequence motif" description="DGA/G" evidence="2">
    <location>
        <begin position="187"/>
        <end position="189"/>
    </location>
</feature>
<dbReference type="dictyBase" id="DDB_G0292110"/>
<feature type="active site" description="Proton acceptor" evidence="2">
    <location>
        <position position="187"/>
    </location>
</feature>
<evidence type="ECO:0000259" key="3">
    <source>
        <dbReference type="PROSITE" id="PS51635"/>
    </source>
</evidence>
<feature type="short sequence motif" description="GXSXG" evidence="2">
    <location>
        <begin position="48"/>
        <end position="52"/>
    </location>
</feature>
<evidence type="ECO:0000313" key="4">
    <source>
        <dbReference type="EMBL" id="EAL61411.1"/>
    </source>
</evidence>
<dbReference type="InterPro" id="IPR002641">
    <property type="entry name" value="PNPLA_dom"/>
</dbReference>
<dbReference type="KEGG" id="ddi:DDB_G0292110"/>
<dbReference type="Pfam" id="PF01734">
    <property type="entry name" value="Patatin"/>
    <property type="match status" value="1"/>
</dbReference>
<dbReference type="GO" id="GO:0047499">
    <property type="term" value="F:calcium-independent phospholipase A2 activity"/>
    <property type="evidence" value="ECO:0000318"/>
    <property type="project" value="GO_Central"/>
</dbReference>
<accession>Q54DN7</accession>
<protein>
    <submittedName>
        <fullName evidence="4">Patatin family protein</fullName>
    </submittedName>
</protein>
<dbReference type="GO" id="GO:0016042">
    <property type="term" value="P:lipid catabolic process"/>
    <property type="evidence" value="ECO:0007669"/>
    <property type="project" value="UniProtKB-UniRule"/>
</dbReference>
<feature type="domain" description="PNPLA" evidence="3">
    <location>
        <begin position="12"/>
        <end position="200"/>
    </location>
</feature>
<keyword evidence="1 2" id="KW-0443">Lipid metabolism</keyword>
<dbReference type="AlphaFoldDB" id="Q54DN7"/>
<dbReference type="SUPFAM" id="SSF52151">
    <property type="entry name" value="FabD/lysophospholipase-like"/>
    <property type="match status" value="1"/>
</dbReference>
<dbReference type="eggNOG" id="KOG4231">
    <property type="taxonomic scope" value="Eukaryota"/>
</dbReference>
<dbReference type="InParanoid" id="Q54DN7"/>
<dbReference type="GO" id="GO:0016020">
    <property type="term" value="C:membrane"/>
    <property type="evidence" value="ECO:0000318"/>
    <property type="project" value="GO_Central"/>
</dbReference>
<dbReference type="OMA" id="HECIFIS"/>
<dbReference type="RefSeq" id="XP_629835.1">
    <property type="nucleotide sequence ID" value="XM_629833.1"/>
</dbReference>
<gene>
    <name evidence="4" type="ORF">DDB_G0292110</name>
</gene>
<evidence type="ECO:0000313" key="5">
    <source>
        <dbReference type="Proteomes" id="UP000002195"/>
    </source>
</evidence>
<dbReference type="PANTHER" id="PTHR24185">
    <property type="entry name" value="CALCIUM-INDEPENDENT PHOSPHOLIPASE A2-GAMMA"/>
    <property type="match status" value="1"/>
</dbReference>
<name>Q54DN7_DICDI</name>
<dbReference type="PANTHER" id="PTHR24185:SF7">
    <property type="entry name" value="PATATIN FAMILY PROTEIN"/>
    <property type="match status" value="1"/>
</dbReference>
<proteinExistence type="predicted"/>
<dbReference type="EMBL" id="AAFI02000187">
    <property type="protein sequence ID" value="EAL61411.1"/>
    <property type="molecule type" value="Genomic_DNA"/>
</dbReference>
<dbReference type="GO" id="GO:0019369">
    <property type="term" value="P:arachidonate metabolic process"/>
    <property type="evidence" value="ECO:0000318"/>
    <property type="project" value="GO_Central"/>
</dbReference>
<dbReference type="PaxDb" id="44689-DDB0235280"/>
<dbReference type="PhylomeDB" id="Q54DN7"/>
<dbReference type="GeneID" id="8628516"/>
<comment type="caution">
    <text evidence="4">The sequence shown here is derived from an EMBL/GenBank/DDBJ whole genome shotgun (WGS) entry which is preliminary data.</text>
</comment>
<dbReference type="InterPro" id="IPR016035">
    <property type="entry name" value="Acyl_Trfase/lysoPLipase"/>
</dbReference>
<dbReference type="Proteomes" id="UP000002195">
    <property type="component" value="Unassembled WGS sequence"/>
</dbReference>
<dbReference type="SMR" id="Q54DN7"/>
<organism evidence="4 5">
    <name type="scientific">Dictyostelium discoideum</name>
    <name type="common">Social amoeba</name>
    <dbReference type="NCBI Taxonomy" id="44689"/>
    <lineage>
        <taxon>Eukaryota</taxon>
        <taxon>Amoebozoa</taxon>
        <taxon>Evosea</taxon>
        <taxon>Eumycetozoa</taxon>
        <taxon>Dictyostelia</taxon>
        <taxon>Dictyosteliales</taxon>
        <taxon>Dictyosteliaceae</taxon>
        <taxon>Dictyostelium</taxon>
    </lineage>
</organism>
<evidence type="ECO:0000256" key="1">
    <source>
        <dbReference type="ARBA" id="ARBA00023098"/>
    </source>
</evidence>
<dbReference type="HOGENOM" id="CLU_651222_0_0_1"/>